<gene>
    <name evidence="5" type="ORF">P7K49_014567</name>
</gene>
<evidence type="ECO:0000256" key="2">
    <source>
        <dbReference type="ARBA" id="ARBA00022475"/>
    </source>
</evidence>
<evidence type="ECO:0000256" key="3">
    <source>
        <dbReference type="ARBA" id="ARBA00022729"/>
    </source>
</evidence>
<organism evidence="5 6">
    <name type="scientific">Saguinus oedipus</name>
    <name type="common">Cotton-top tamarin</name>
    <name type="synonym">Oedipomidas oedipus</name>
    <dbReference type="NCBI Taxonomy" id="9490"/>
    <lineage>
        <taxon>Eukaryota</taxon>
        <taxon>Metazoa</taxon>
        <taxon>Chordata</taxon>
        <taxon>Craniata</taxon>
        <taxon>Vertebrata</taxon>
        <taxon>Euteleostomi</taxon>
        <taxon>Mammalia</taxon>
        <taxon>Eutheria</taxon>
        <taxon>Euarchontoglires</taxon>
        <taxon>Primates</taxon>
        <taxon>Haplorrhini</taxon>
        <taxon>Platyrrhini</taxon>
        <taxon>Cebidae</taxon>
        <taxon>Callitrichinae</taxon>
        <taxon>Saguinus</taxon>
    </lineage>
</organism>
<dbReference type="EMBL" id="JASSZA010000007">
    <property type="protein sequence ID" value="KAK2105053.1"/>
    <property type="molecule type" value="Genomic_DNA"/>
</dbReference>
<keyword evidence="6" id="KW-1185">Reference proteome</keyword>
<evidence type="ECO:0000313" key="6">
    <source>
        <dbReference type="Proteomes" id="UP001266305"/>
    </source>
</evidence>
<dbReference type="Pfam" id="PF16556">
    <property type="entry name" value="IL17R_fnIII_D1"/>
    <property type="match status" value="1"/>
</dbReference>
<proteinExistence type="predicted"/>
<evidence type="ECO:0000259" key="4">
    <source>
        <dbReference type="Pfam" id="PF16556"/>
    </source>
</evidence>
<feature type="domain" description="IL17RA/B N-terminal" evidence="4">
    <location>
        <begin position="60"/>
        <end position="158"/>
    </location>
</feature>
<evidence type="ECO:0000256" key="1">
    <source>
        <dbReference type="ARBA" id="ARBA00004251"/>
    </source>
</evidence>
<dbReference type="InterPro" id="IPR032356">
    <property type="entry name" value="IL17R_A/B_N"/>
</dbReference>
<dbReference type="PANTHER" id="PTHR15583">
    <property type="entry name" value="INTERLEUKIN-17 RECEPTOR"/>
    <property type="match status" value="1"/>
</dbReference>
<protein>
    <recommendedName>
        <fullName evidence="4">IL17RA/B N-terminal domain-containing protein</fullName>
    </recommendedName>
</protein>
<dbReference type="Gene3D" id="2.60.40.2160">
    <property type="entry name" value="Interleukin-17 receptor A/B, fibronectin-III-like domain 1"/>
    <property type="match status" value="1"/>
</dbReference>
<dbReference type="Proteomes" id="UP001266305">
    <property type="component" value="Unassembled WGS sequence"/>
</dbReference>
<reference evidence="5 6" key="1">
    <citation type="submission" date="2023-05" db="EMBL/GenBank/DDBJ databases">
        <title>B98-5 Cell Line De Novo Hybrid Assembly: An Optical Mapping Approach.</title>
        <authorList>
            <person name="Kananen K."/>
            <person name="Auerbach J.A."/>
            <person name="Kautto E."/>
            <person name="Blachly J.S."/>
        </authorList>
    </citation>
    <scope>NUCLEOTIDE SEQUENCE [LARGE SCALE GENOMIC DNA]</scope>
    <source>
        <strain evidence="5">B95-8</strain>
        <tissue evidence="5">Cell line</tissue>
    </source>
</reference>
<accession>A0ABQ9V8R2</accession>
<name>A0ABQ9V8R2_SAGOE</name>
<comment type="subcellular location">
    <subcellularLocation>
        <location evidence="1">Cell membrane</location>
        <topology evidence="1">Single-pass type I membrane protein</topology>
    </subcellularLocation>
</comment>
<dbReference type="InterPro" id="IPR038683">
    <property type="entry name" value="IL17RA/B_FnIII-like_1_sf"/>
</dbReference>
<keyword evidence="3" id="KW-0732">Signal</keyword>
<keyword evidence="2" id="KW-0472">Membrane</keyword>
<dbReference type="PANTHER" id="PTHR15583:SF13">
    <property type="entry name" value="INTERLEUKIN-17 RECEPTOR A"/>
    <property type="match status" value="1"/>
</dbReference>
<dbReference type="InterPro" id="IPR039465">
    <property type="entry name" value="IL-17_rcpt-like"/>
</dbReference>
<keyword evidence="2" id="KW-1003">Cell membrane</keyword>
<evidence type="ECO:0000313" key="5">
    <source>
        <dbReference type="EMBL" id="KAK2105053.1"/>
    </source>
</evidence>
<sequence length="258" mass="28806">MGPAMALLPGTKLHGEEYDGLVPTSGRSPAMPLQVQAVSYSHQQEESQRIMDRCTFTSYQLQIELCFAQTQQGDLFLMAHIELMLQTDASILYLEGTELSFLQLNTNKRLCVAFNNLSKLRHHHKRWHLTCSHFVVNPNQEYGVTVHHLPKPISDGAQTTSPIISSCLVRVSSQGIPSPLDSKRKKHQVAQMPAPSLSKAVAGIASNWDPQNRGQDWEFFGMCCSLHSLRQSHSLLAQQWTLAQEPTSFMRTGVPPST</sequence>
<comment type="caution">
    <text evidence="5">The sequence shown here is derived from an EMBL/GenBank/DDBJ whole genome shotgun (WGS) entry which is preliminary data.</text>
</comment>